<evidence type="ECO:0000313" key="3">
    <source>
        <dbReference type="EMBL" id="VGO13728.1"/>
    </source>
</evidence>
<dbReference type="SUPFAM" id="SSF50939">
    <property type="entry name" value="Sialidases"/>
    <property type="match status" value="1"/>
</dbReference>
<feature type="signal peptide" evidence="2">
    <location>
        <begin position="1"/>
        <end position="20"/>
    </location>
</feature>
<keyword evidence="2" id="KW-0732">Signal</keyword>
<dbReference type="InterPro" id="IPR010905">
    <property type="entry name" value="Glyco_hydro_88"/>
</dbReference>
<gene>
    <name evidence="3" type="primary">yteR_4</name>
    <name evidence="3" type="ORF">PDESU_02285</name>
</gene>
<evidence type="ECO:0000256" key="2">
    <source>
        <dbReference type="SAM" id="SignalP"/>
    </source>
</evidence>
<keyword evidence="4" id="KW-1185">Reference proteome</keyword>
<dbReference type="PROSITE" id="PS51257">
    <property type="entry name" value="PROKAR_LIPOPROTEIN"/>
    <property type="match status" value="1"/>
</dbReference>
<dbReference type="GO" id="GO:0016787">
    <property type="term" value="F:hydrolase activity"/>
    <property type="evidence" value="ECO:0007669"/>
    <property type="project" value="UniProtKB-KW"/>
</dbReference>
<dbReference type="InterPro" id="IPR036278">
    <property type="entry name" value="Sialidase_sf"/>
</dbReference>
<dbReference type="EMBL" id="CAAHFG010000001">
    <property type="protein sequence ID" value="VGO13728.1"/>
    <property type="molecule type" value="Genomic_DNA"/>
</dbReference>
<dbReference type="GO" id="GO:0005975">
    <property type="term" value="P:carbohydrate metabolic process"/>
    <property type="evidence" value="ECO:0007669"/>
    <property type="project" value="InterPro"/>
</dbReference>
<dbReference type="InterPro" id="IPR052043">
    <property type="entry name" value="PolySaccharide_Degr_Enz"/>
</dbReference>
<dbReference type="InterPro" id="IPR012341">
    <property type="entry name" value="6hp_glycosidase-like_sf"/>
</dbReference>
<dbReference type="InterPro" id="IPR008928">
    <property type="entry name" value="6-hairpin_glycosidase_sf"/>
</dbReference>
<proteinExistence type="predicted"/>
<evidence type="ECO:0000313" key="4">
    <source>
        <dbReference type="Proteomes" id="UP000366872"/>
    </source>
</evidence>
<dbReference type="RefSeq" id="WP_222847153.1">
    <property type="nucleotide sequence ID" value="NZ_CAAHFG010000001.1"/>
</dbReference>
<dbReference type="Gene3D" id="1.50.10.10">
    <property type="match status" value="2"/>
</dbReference>
<dbReference type="AlphaFoldDB" id="A0A6C2U174"/>
<dbReference type="PANTHER" id="PTHR33886">
    <property type="entry name" value="UNSATURATED RHAMNOGALACTURONAN HYDROLASE (EUROFUNG)"/>
    <property type="match status" value="1"/>
</dbReference>
<keyword evidence="1 3" id="KW-0378">Hydrolase</keyword>
<dbReference type="Proteomes" id="UP000366872">
    <property type="component" value="Unassembled WGS sequence"/>
</dbReference>
<accession>A0A6C2U174</accession>
<dbReference type="SUPFAM" id="SSF48208">
    <property type="entry name" value="Six-hairpin glycosidases"/>
    <property type="match status" value="2"/>
</dbReference>
<dbReference type="Pfam" id="PF15892">
    <property type="entry name" value="BNR_4"/>
    <property type="match status" value="1"/>
</dbReference>
<dbReference type="Pfam" id="PF07470">
    <property type="entry name" value="Glyco_hydro_88"/>
    <property type="match status" value="2"/>
</dbReference>
<protein>
    <submittedName>
        <fullName evidence="3">Unsaturated rhamnogalacturonyl hydrolase YteR</fullName>
    </submittedName>
</protein>
<sequence length="1220" mass="138667">MMKCYVMMILSAAVAGSCFAVEKPTPGDVKAVTKKVADWQMETFEDQVKYRAVASDKREKLERARKDPEFKPDWYTLTFAKKWHDLEWHNAALYAGMNEWRKVADDGQAYTDWLSMIGERNDWQPHNRKYNADDHAVGHFYLALYQDSPDPKKIAPMRARFDEILASPKTGSLEMKKGTDAHTRWGWCDALFMAPPVWARMARITGERKYLDFMDQEYHATYDLLWSKEHHLFFRDSRYFVKNEANGEKVFWSRGNGWVFSGLALMIPDLPADWEGRRFYIETFKQMAETLRNTQRDGGTWSMGLLGDPKDYPIPETSGTSFFTHGLAWGINNGLLDRATYEPVVLKAWAALTACVQDDGLLGHVQPVGAAPGESYPDKSEVYGVGAFLAAGTEVYKMVSGGRPTPKQVAQLTKKVADWQIETFEDQLQYRAQSAGTKKSIARYHANPDDPKYDSEWGVRRTANKWHDLEWHNGALFAGMNQWRKVSGDPDAEAFLMKIGKRNDWKLFKRPYNADDHTVGQFYLSLYEETKDPVMLKPTQEQFDWILANPKTGTLEWKAKPTDAHNRWGWCDALFMAPPVWARLAKVTGEKKYLDFMDQEYHATYDLLWDKDDHFFWRDSSYFKKREANGRKLYWARGNGWVFGGLALMIPDLPEEWEGRPFYIDLYKQMAKSLKNCQREDGTWSMGLLGGAEAYPNKETSGTSFYTFGMAWGINNGLLDRATYEPVVLKAWNALTACVTPEGMLAWVQPVGAAPGESFGDKTEVYGIGAFLAAGSEVFKLVGGEVPAFAKATAGKQASGKKSGNQLTTFMKDTGWCWYEDPRAIIHNGKLVVGGISGKNGDAKVGVYDLKADQLLGSTVLYPKFERDDHDSPVFHVRPDGSLLTVYAKHGKEKIHHYHISDPKDYLKWGARKEFHHTYEDKRGATYMNLYTMKDEGLLYCFFRDGQNFNPAFITSSDNGETWGNYTHFITHDIGSRQRPYARYHQVDENTVGISFTDAHPRQYGNSLYYAEFRNGTFYNVDGTTIKELSDGPLVTVQAEKVYKGSEIKEWKGNNHSVSNAAWTVAIEKDAQGNPHIGYTVYHTHDDHHYRIASWDGTKWNDRQIAFGGTCLYPRESSYTGLLAFDPTDPTRVYISTDVDPKTGKSLGGVHEIYAAKIGANDDVGSIEWKQLTFDSTHRNIRPIVVAGGGHKVLMWLGGAPWRNFCDYETDAIGMILERP</sequence>
<evidence type="ECO:0000256" key="1">
    <source>
        <dbReference type="ARBA" id="ARBA00022801"/>
    </source>
</evidence>
<name>A0A6C2U174_PONDE</name>
<organism evidence="3 4">
    <name type="scientific">Pontiella desulfatans</name>
    <dbReference type="NCBI Taxonomy" id="2750659"/>
    <lineage>
        <taxon>Bacteria</taxon>
        <taxon>Pseudomonadati</taxon>
        <taxon>Kiritimatiellota</taxon>
        <taxon>Kiritimatiellia</taxon>
        <taxon>Kiritimatiellales</taxon>
        <taxon>Pontiellaceae</taxon>
        <taxon>Pontiella</taxon>
    </lineage>
</organism>
<reference evidence="3 4" key="1">
    <citation type="submission" date="2019-04" db="EMBL/GenBank/DDBJ databases">
        <authorList>
            <person name="Van Vliet M D."/>
        </authorList>
    </citation>
    <scope>NUCLEOTIDE SEQUENCE [LARGE SCALE GENOMIC DNA]</scope>
    <source>
        <strain evidence="3 4">F1</strain>
    </source>
</reference>
<feature type="chain" id="PRO_5025657598" evidence="2">
    <location>
        <begin position="21"/>
        <end position="1220"/>
    </location>
</feature>
<dbReference type="PANTHER" id="PTHR33886:SF8">
    <property type="entry name" value="UNSATURATED RHAMNOGALACTURONAN HYDROLASE (EUROFUNG)"/>
    <property type="match status" value="1"/>
</dbReference>